<dbReference type="Gene3D" id="3.40.50.1820">
    <property type="entry name" value="alpha/beta hydrolase"/>
    <property type="match status" value="1"/>
</dbReference>
<dbReference type="GO" id="GO:0005829">
    <property type="term" value="C:cytosol"/>
    <property type="evidence" value="ECO:0007669"/>
    <property type="project" value="TreeGrafter"/>
</dbReference>
<keyword evidence="4" id="KW-0378">Hydrolase</keyword>
<dbReference type="InterPro" id="IPR023302">
    <property type="entry name" value="Pept_S9A_N"/>
</dbReference>
<evidence type="ECO:0000259" key="7">
    <source>
        <dbReference type="Pfam" id="PF00326"/>
    </source>
</evidence>
<feature type="domain" description="Peptidase S9 prolyl oligopeptidase catalytic" evidence="7">
    <location>
        <begin position="516"/>
        <end position="724"/>
    </location>
</feature>
<evidence type="ECO:0000256" key="3">
    <source>
        <dbReference type="ARBA" id="ARBA00022670"/>
    </source>
</evidence>
<dbReference type="GO" id="GO:0070012">
    <property type="term" value="F:oligopeptidase activity"/>
    <property type="evidence" value="ECO:0007669"/>
    <property type="project" value="TreeGrafter"/>
</dbReference>
<proteinExistence type="predicted"/>
<keyword evidence="3" id="KW-0645">Protease</keyword>
<dbReference type="Proteomes" id="UP000886335">
    <property type="component" value="Unassembled WGS sequence"/>
</dbReference>
<evidence type="ECO:0000313" key="9">
    <source>
        <dbReference type="EMBL" id="HED31345.1"/>
    </source>
</evidence>
<protein>
    <recommendedName>
        <fullName evidence="2">prolyl oligopeptidase</fullName>
        <ecNumber evidence="2">3.4.21.26</ecNumber>
    </recommendedName>
</protein>
<feature type="signal peptide" evidence="6">
    <location>
        <begin position="1"/>
        <end position="25"/>
    </location>
</feature>
<dbReference type="GO" id="GO:0004252">
    <property type="term" value="F:serine-type endopeptidase activity"/>
    <property type="evidence" value="ECO:0007669"/>
    <property type="project" value="UniProtKB-EC"/>
</dbReference>
<dbReference type="PANTHER" id="PTHR42881:SF2">
    <property type="entry name" value="PROLYL ENDOPEPTIDASE"/>
    <property type="match status" value="1"/>
</dbReference>
<dbReference type="Gene3D" id="2.130.10.120">
    <property type="entry name" value="Prolyl oligopeptidase, N-terminal domain"/>
    <property type="match status" value="1"/>
</dbReference>
<feature type="chain" id="PRO_5032895539" description="prolyl oligopeptidase" evidence="6">
    <location>
        <begin position="26"/>
        <end position="732"/>
    </location>
</feature>
<dbReference type="InterPro" id="IPR001375">
    <property type="entry name" value="Peptidase_S9_cat"/>
</dbReference>
<accession>A0A831WS69</accession>
<dbReference type="EC" id="3.4.21.26" evidence="2"/>
<evidence type="ECO:0000256" key="2">
    <source>
        <dbReference type="ARBA" id="ARBA00011897"/>
    </source>
</evidence>
<evidence type="ECO:0000256" key="1">
    <source>
        <dbReference type="ARBA" id="ARBA00001070"/>
    </source>
</evidence>
<name>A0A831WS69_PROAE</name>
<sequence length="732" mass="82327">MKHTFALLQLFLVLLISRPGSHLFAQSDVITSPPPPAKTTGFSETICDTTIADPYRYMEDLADPDVQAWLRKQADFARQALSSIGKHGELIDKMEEFDRRKKEKIYNLVISESNRYFYLKQQPGDETGKLYFRDGFKGKEKLLFDPETYGTDSSSRYVVSRFAPSDDGRRIVIGVAADGSENTVLNIMDVETGEFFDETIDRCRFASPSWLADGSGFFYNRTGPAEQFSKQAQMDSRIYLHMIGTSPDADREIFSRELNPSLPMRAEDIPGLYYDKYSGYMYAFVHNVDRRMHVYYAPVEEYVNDRIAWKPLVRPSDNIHDIQVTRDELYLLSADNAPNFRVLKTSLRNPDITHAECVVPEPRDAVLSSFTLTDEALYYTLSRNGVQAEFYRMDPSSKTADRITLPFSAGTIRLSSRGFMFPEVWVVIGGWANDYKRFRYDPAGQRCIEETLSSSADYPEYGDLVVEELMVPSHDGVMVPLSLVYDRRLKRDGRNPVLFYGYGAYGKPVTPFFSPGFLLWTHYGGILAVAHVRGGGELGDSWHKAGMKTTKPNTWLDLISLAEYTIEKKYTSRGMLAVNSASAGGIFAGRAMTQRPDLFAAVIAQVGAMNPLRGEETPNGPVNAPEFGTVEDPAECRALIRMDPYLHIRQGVDYPATLVTAGINDPRVIAWQPAKFAARLQAATSSDRPVLLFTDYEAGHGIGNARSKQFESLADVLGFAFWQTGHPDFRLE</sequence>
<dbReference type="InterPro" id="IPR051167">
    <property type="entry name" value="Prolyl_oligopep/macrocyclase"/>
</dbReference>
<keyword evidence="5" id="KW-0720">Serine protease</keyword>
<organism evidence="9">
    <name type="scientific">Prosthecochloris aestuarii</name>
    <dbReference type="NCBI Taxonomy" id="1102"/>
    <lineage>
        <taxon>Bacteria</taxon>
        <taxon>Pseudomonadati</taxon>
        <taxon>Chlorobiota</taxon>
        <taxon>Chlorobiia</taxon>
        <taxon>Chlorobiales</taxon>
        <taxon>Chlorobiaceae</taxon>
        <taxon>Prosthecochloris</taxon>
    </lineage>
</organism>
<dbReference type="InterPro" id="IPR002470">
    <property type="entry name" value="Peptidase_S9A"/>
</dbReference>
<dbReference type="GO" id="GO:0006508">
    <property type="term" value="P:proteolysis"/>
    <property type="evidence" value="ECO:0007669"/>
    <property type="project" value="UniProtKB-KW"/>
</dbReference>
<dbReference type="SUPFAM" id="SSF50993">
    <property type="entry name" value="Peptidase/esterase 'gauge' domain"/>
    <property type="match status" value="1"/>
</dbReference>
<keyword evidence="6" id="KW-0732">Signal</keyword>
<comment type="caution">
    <text evidence="9">The sequence shown here is derived from an EMBL/GenBank/DDBJ whole genome shotgun (WGS) entry which is preliminary data.</text>
</comment>
<reference evidence="9" key="1">
    <citation type="journal article" date="2020" name="mSystems">
        <title>Genome- and Community-Level Interaction Insights into Carbon Utilization and Element Cycling Functions of Hydrothermarchaeota in Hydrothermal Sediment.</title>
        <authorList>
            <person name="Zhou Z."/>
            <person name="Liu Y."/>
            <person name="Xu W."/>
            <person name="Pan J."/>
            <person name="Luo Z.H."/>
            <person name="Li M."/>
        </authorList>
    </citation>
    <scope>NUCLEOTIDE SEQUENCE [LARGE SCALE GENOMIC DNA]</scope>
    <source>
        <strain evidence="9">SpSt-1181</strain>
    </source>
</reference>
<evidence type="ECO:0000256" key="6">
    <source>
        <dbReference type="SAM" id="SignalP"/>
    </source>
</evidence>
<dbReference type="EMBL" id="DSBW01000146">
    <property type="protein sequence ID" value="HED31345.1"/>
    <property type="molecule type" value="Genomic_DNA"/>
</dbReference>
<evidence type="ECO:0000256" key="5">
    <source>
        <dbReference type="ARBA" id="ARBA00022825"/>
    </source>
</evidence>
<dbReference type="AlphaFoldDB" id="A0A831WS69"/>
<gene>
    <name evidence="9" type="ORF">ENN50_06650</name>
</gene>
<dbReference type="Pfam" id="PF00326">
    <property type="entry name" value="Peptidase_S9"/>
    <property type="match status" value="1"/>
</dbReference>
<comment type="catalytic activity">
    <reaction evidence="1">
        <text>Hydrolysis of Pro-|-Xaa &gt;&gt; Ala-|-Xaa in oligopeptides.</text>
        <dbReference type="EC" id="3.4.21.26"/>
    </reaction>
</comment>
<evidence type="ECO:0000256" key="4">
    <source>
        <dbReference type="ARBA" id="ARBA00022801"/>
    </source>
</evidence>
<dbReference type="PRINTS" id="PR00862">
    <property type="entry name" value="PROLIGOPTASE"/>
</dbReference>
<evidence type="ECO:0000259" key="8">
    <source>
        <dbReference type="Pfam" id="PF02897"/>
    </source>
</evidence>
<dbReference type="SUPFAM" id="SSF53474">
    <property type="entry name" value="alpha/beta-Hydrolases"/>
    <property type="match status" value="1"/>
</dbReference>
<dbReference type="PANTHER" id="PTHR42881">
    <property type="entry name" value="PROLYL ENDOPEPTIDASE"/>
    <property type="match status" value="1"/>
</dbReference>
<dbReference type="Pfam" id="PF02897">
    <property type="entry name" value="Peptidase_S9_N"/>
    <property type="match status" value="1"/>
</dbReference>
<feature type="domain" description="Peptidase S9A N-terminal" evidence="8">
    <location>
        <begin position="37"/>
        <end position="386"/>
    </location>
</feature>
<dbReference type="InterPro" id="IPR029058">
    <property type="entry name" value="AB_hydrolase_fold"/>
</dbReference>